<dbReference type="Proteomes" id="UP000199140">
    <property type="component" value="Unassembled WGS sequence"/>
</dbReference>
<dbReference type="EMBL" id="FOPK01000016">
    <property type="protein sequence ID" value="SFH19327.1"/>
    <property type="molecule type" value="Genomic_DNA"/>
</dbReference>
<dbReference type="KEGG" id="mphy:MCBMB27_05264"/>
<reference evidence="4 6" key="1">
    <citation type="submission" date="2016-04" db="EMBL/GenBank/DDBJ databases">
        <title>Complete genome sequencing and analysis of CBMB27, Methylobacterium phyllosphaerae isolated from leaf tissues of rice (Oryza sativa L.).</title>
        <authorList>
            <person name="Lee Y."/>
            <person name="Hwangbo K."/>
            <person name="Chung H."/>
            <person name="Yoo J."/>
            <person name="Kim K.Y."/>
            <person name="Sa T.M."/>
            <person name="Um Y."/>
            <person name="Madhaiyan M."/>
        </authorList>
    </citation>
    <scope>NUCLEOTIDE SEQUENCE [LARGE SCALE GENOMIC DNA]</scope>
    <source>
        <strain evidence="4 6">CBMB27</strain>
    </source>
</reference>
<evidence type="ECO:0000313" key="5">
    <source>
        <dbReference type="EMBL" id="SFH19327.1"/>
    </source>
</evidence>
<dbReference type="InterPro" id="IPR036388">
    <property type="entry name" value="WH-like_DNA-bd_sf"/>
</dbReference>
<sequence>MADDACADDGVLETVQRAWTRQDDVTPSSNLEARLCTISHNPFHAACRERRRVIGNVDGSVTTQRAAPAAHEHRSDLPTVRSPIGQLPEMWRGGLLLVSARDLTYEAAAEVMGCQTGPVKSRARRARAWRVANPAGEEHLNLRGHPC</sequence>
<dbReference type="InterPro" id="IPR039425">
    <property type="entry name" value="RNA_pol_sigma-70-like"/>
</dbReference>
<keyword evidence="3" id="KW-0804">Transcription</keyword>
<proteinExistence type="predicted"/>
<dbReference type="SUPFAM" id="SSF88659">
    <property type="entry name" value="Sigma3 and sigma4 domains of RNA polymerase sigma factors"/>
    <property type="match status" value="1"/>
</dbReference>
<protein>
    <submittedName>
        <fullName evidence="4">Clustering-based subsystem</fullName>
    </submittedName>
    <submittedName>
        <fullName evidence="5">RNA polymerase sigma-70 factor, ECF subfamily</fullName>
    </submittedName>
</protein>
<dbReference type="InterPro" id="IPR013324">
    <property type="entry name" value="RNA_pol_sigma_r3/r4-like"/>
</dbReference>
<dbReference type="AlphaFoldDB" id="A0AAE8L7M4"/>
<name>A0AAE8L7M4_9HYPH</name>
<organism evidence="5 7">
    <name type="scientific">Methylobacterium phyllosphaerae</name>
    <dbReference type="NCBI Taxonomy" id="418223"/>
    <lineage>
        <taxon>Bacteria</taxon>
        <taxon>Pseudomonadati</taxon>
        <taxon>Pseudomonadota</taxon>
        <taxon>Alphaproteobacteria</taxon>
        <taxon>Hyphomicrobiales</taxon>
        <taxon>Methylobacteriaceae</taxon>
        <taxon>Methylobacterium</taxon>
    </lineage>
</organism>
<evidence type="ECO:0000256" key="2">
    <source>
        <dbReference type="ARBA" id="ARBA00023082"/>
    </source>
</evidence>
<evidence type="ECO:0000313" key="7">
    <source>
        <dbReference type="Proteomes" id="UP000199140"/>
    </source>
</evidence>
<reference evidence="5 7" key="2">
    <citation type="submission" date="2016-10" db="EMBL/GenBank/DDBJ databases">
        <authorList>
            <person name="Varghese N."/>
            <person name="Submissions S."/>
        </authorList>
    </citation>
    <scope>NUCLEOTIDE SEQUENCE [LARGE SCALE GENOMIC DNA]</scope>
    <source>
        <strain evidence="5 7">CBMB27</strain>
    </source>
</reference>
<evidence type="ECO:0000313" key="6">
    <source>
        <dbReference type="Proteomes" id="UP000185487"/>
    </source>
</evidence>
<dbReference type="GO" id="GO:0016987">
    <property type="term" value="F:sigma factor activity"/>
    <property type="evidence" value="ECO:0007669"/>
    <property type="project" value="UniProtKB-KW"/>
</dbReference>
<keyword evidence="1" id="KW-0805">Transcription regulation</keyword>
<evidence type="ECO:0000256" key="1">
    <source>
        <dbReference type="ARBA" id="ARBA00023015"/>
    </source>
</evidence>
<keyword evidence="2" id="KW-0731">Sigma factor</keyword>
<dbReference type="PANTHER" id="PTHR43133:SF25">
    <property type="entry name" value="RNA POLYMERASE SIGMA FACTOR RFAY-RELATED"/>
    <property type="match status" value="1"/>
</dbReference>
<dbReference type="Gene3D" id="1.10.10.10">
    <property type="entry name" value="Winged helix-like DNA-binding domain superfamily/Winged helix DNA-binding domain"/>
    <property type="match status" value="1"/>
</dbReference>
<evidence type="ECO:0000256" key="3">
    <source>
        <dbReference type="ARBA" id="ARBA00023163"/>
    </source>
</evidence>
<dbReference type="RefSeq" id="WP_083683717.1">
    <property type="nucleotide sequence ID" value="NZ_CP015367.1"/>
</dbReference>
<dbReference type="EMBL" id="CP015367">
    <property type="protein sequence ID" value="APT34555.1"/>
    <property type="molecule type" value="Genomic_DNA"/>
</dbReference>
<gene>
    <name evidence="4" type="ORF">MCBMB27_05264</name>
    <name evidence="5" type="ORF">SAMN05192567_11633</name>
</gene>
<dbReference type="PANTHER" id="PTHR43133">
    <property type="entry name" value="RNA POLYMERASE ECF-TYPE SIGMA FACTO"/>
    <property type="match status" value="1"/>
</dbReference>
<keyword evidence="6" id="KW-1185">Reference proteome</keyword>
<dbReference type="Proteomes" id="UP000185487">
    <property type="component" value="Chromosome"/>
</dbReference>
<evidence type="ECO:0000313" key="4">
    <source>
        <dbReference type="EMBL" id="APT34555.1"/>
    </source>
</evidence>
<accession>A0AAE8L7M4</accession>